<comment type="caution">
    <text evidence="2">The sequence shown here is derived from an EMBL/GenBank/DDBJ whole genome shotgun (WGS) entry which is preliminary data.</text>
</comment>
<proteinExistence type="predicted"/>
<keyword evidence="1" id="KW-1133">Transmembrane helix</keyword>
<dbReference type="Proteomes" id="UP000308267">
    <property type="component" value="Unassembled WGS sequence"/>
</dbReference>
<evidence type="ECO:0000256" key="1">
    <source>
        <dbReference type="SAM" id="Phobius"/>
    </source>
</evidence>
<feature type="transmembrane region" description="Helical" evidence="1">
    <location>
        <begin position="337"/>
        <end position="356"/>
    </location>
</feature>
<protein>
    <recommendedName>
        <fullName evidence="4">MSP domain-containing protein</fullName>
    </recommendedName>
</protein>
<accession>A0A4S2LA96</accession>
<keyword evidence="3" id="KW-1185">Reference proteome</keyword>
<dbReference type="AlphaFoldDB" id="A0A4S2LA96"/>
<feature type="transmembrane region" description="Helical" evidence="1">
    <location>
        <begin position="223"/>
        <end position="242"/>
    </location>
</feature>
<keyword evidence="1" id="KW-0472">Membrane</keyword>
<keyword evidence="1" id="KW-0812">Transmembrane</keyword>
<dbReference type="OrthoDB" id="10022288at2759"/>
<organism evidence="2 3">
    <name type="scientific">Opisthorchis felineus</name>
    <dbReference type="NCBI Taxonomy" id="147828"/>
    <lineage>
        <taxon>Eukaryota</taxon>
        <taxon>Metazoa</taxon>
        <taxon>Spiralia</taxon>
        <taxon>Lophotrochozoa</taxon>
        <taxon>Platyhelminthes</taxon>
        <taxon>Trematoda</taxon>
        <taxon>Digenea</taxon>
        <taxon>Opisthorchiida</taxon>
        <taxon>Opisthorchiata</taxon>
        <taxon>Opisthorchiidae</taxon>
        <taxon>Opisthorchis</taxon>
    </lineage>
</organism>
<sequence length="359" mass="39892">MDSYNDVIVRPTEITFSRTAVNPVEVLILNRSQKRLRYKILCTARGTYALSKCKGTLCQEAFVKINIELIRVSLLEQNRRDFFKIQFFDCLDDSLQGERFISSVVLPDPTASSYRSLDSDSCNSWPNRSIDNLSVASNPPRALSLVRPMDSLSTCSGQSTLKGNQKSLPTALIRRGEHRSLVKPLTKPRFVADRSDDTPHAASQLASSSPGSLIFLAHSLQKVFCFLAFLLCFVGICLPMVTDELSGWLHLLPARLGLKTSTTVSPNISPDGTCDVLVGEGQSYRQVSPSCSPTQQYKSDRRIHNLDEFARHSQLAILSLKTAAQSIYSALSSLNPLSMIANFSWFCLGLLVMYTLKRQ</sequence>
<evidence type="ECO:0008006" key="4">
    <source>
        <dbReference type="Google" id="ProtNLM"/>
    </source>
</evidence>
<gene>
    <name evidence="2" type="ORF">CRM22_008800</name>
</gene>
<dbReference type="SUPFAM" id="SSF49354">
    <property type="entry name" value="PapD-like"/>
    <property type="match status" value="1"/>
</dbReference>
<reference evidence="2 3" key="1">
    <citation type="journal article" date="2019" name="BMC Genomics">
        <title>New insights from Opisthorchis felineus genome: update on genomics of the epidemiologically important liver flukes.</title>
        <authorList>
            <person name="Ershov N.I."/>
            <person name="Mordvinov V.A."/>
            <person name="Prokhortchouk E.B."/>
            <person name="Pakharukova M.Y."/>
            <person name="Gunbin K.V."/>
            <person name="Ustyantsev K."/>
            <person name="Genaev M.A."/>
            <person name="Blinov A.G."/>
            <person name="Mazur A."/>
            <person name="Boulygina E."/>
            <person name="Tsygankova S."/>
            <person name="Khrameeva E."/>
            <person name="Chekanov N."/>
            <person name="Fan G."/>
            <person name="Xiao A."/>
            <person name="Zhang H."/>
            <person name="Xu X."/>
            <person name="Yang H."/>
            <person name="Solovyev V."/>
            <person name="Lee S.M."/>
            <person name="Liu X."/>
            <person name="Afonnikov D.A."/>
            <person name="Skryabin K.G."/>
        </authorList>
    </citation>
    <scope>NUCLEOTIDE SEQUENCE [LARGE SCALE GENOMIC DNA]</scope>
    <source>
        <strain evidence="2">AK-0245</strain>
        <tissue evidence="2">Whole organism</tissue>
    </source>
</reference>
<dbReference type="EMBL" id="SJOL01008653">
    <property type="protein sequence ID" value="TGZ59931.1"/>
    <property type="molecule type" value="Genomic_DNA"/>
</dbReference>
<name>A0A4S2LA96_OPIFE</name>
<dbReference type="EMBL" id="SJOL01008653">
    <property type="protein sequence ID" value="TGZ59937.1"/>
    <property type="molecule type" value="Genomic_DNA"/>
</dbReference>
<dbReference type="InterPro" id="IPR008962">
    <property type="entry name" value="PapD-like_sf"/>
</dbReference>
<evidence type="ECO:0000313" key="2">
    <source>
        <dbReference type="EMBL" id="TGZ59931.1"/>
    </source>
</evidence>
<evidence type="ECO:0000313" key="3">
    <source>
        <dbReference type="Proteomes" id="UP000308267"/>
    </source>
</evidence>